<accession>A0A3R9P2I9</accession>
<dbReference type="AlphaFoldDB" id="A0A3R9P2I9"/>
<reference evidence="2 3" key="1">
    <citation type="submission" date="2018-12" db="EMBL/GenBank/DDBJ databases">
        <authorList>
            <person name="Feng G."/>
            <person name="Zhu H."/>
        </authorList>
    </citation>
    <scope>NUCLEOTIDE SEQUENCE [LARGE SCALE GENOMIC DNA]</scope>
    <source>
        <strain evidence="2 3">KCTC 12533</strain>
    </source>
</reference>
<dbReference type="OrthoDB" id="875490at2"/>
<dbReference type="EMBL" id="RWIT01000009">
    <property type="protein sequence ID" value="RSK47276.1"/>
    <property type="molecule type" value="Genomic_DNA"/>
</dbReference>
<organism evidence="2 3">
    <name type="scientific">Hymenobacter rigui</name>
    <dbReference type="NCBI Taxonomy" id="334424"/>
    <lineage>
        <taxon>Bacteria</taxon>
        <taxon>Pseudomonadati</taxon>
        <taxon>Bacteroidota</taxon>
        <taxon>Cytophagia</taxon>
        <taxon>Cytophagales</taxon>
        <taxon>Hymenobacteraceae</taxon>
        <taxon>Hymenobacter</taxon>
    </lineage>
</organism>
<evidence type="ECO:0000313" key="3">
    <source>
        <dbReference type="Proteomes" id="UP000273500"/>
    </source>
</evidence>
<sequence length="324" mass="36214">MLTAFLLLTITPATGQVPNDDIAQRLMLQVEKPIASSTTNCTVQWQCVDERLTGKCIEYHNDQWFEFTPSVSGRYFVNISGQQCRDTRGVQLVVLTGTPCEPATYRILSCTSLGSQDDVFVPLEGLQAGQVYLLNVDGYLRDYCRFNLAVSSIAQGLPAASLPPAPAAPSASRLVTLRWTLPDSIDSIARFRVWRREAAAFRASSQAVVEVTRSTYGTAASAYSWTDTVTAPGRYLYQIIAESEDNVAPVLVQQQWFNHSQMGHQAPKPPTDARQQATQQQKQWERRASRMRRHRISAQIDKTTHNQFGRVSGNLIYFQRSSTC</sequence>
<protein>
    <submittedName>
        <fullName evidence="2">Uncharacterized protein</fullName>
    </submittedName>
</protein>
<feature type="region of interest" description="Disordered" evidence="1">
    <location>
        <begin position="261"/>
        <end position="285"/>
    </location>
</feature>
<proteinExistence type="predicted"/>
<evidence type="ECO:0000256" key="1">
    <source>
        <dbReference type="SAM" id="MobiDB-lite"/>
    </source>
</evidence>
<gene>
    <name evidence="2" type="ORF">EI291_15270</name>
</gene>
<comment type="caution">
    <text evidence="2">The sequence shown here is derived from an EMBL/GenBank/DDBJ whole genome shotgun (WGS) entry which is preliminary data.</text>
</comment>
<name>A0A3R9P2I9_9BACT</name>
<keyword evidence="3" id="KW-1185">Reference proteome</keyword>
<dbReference type="Proteomes" id="UP000273500">
    <property type="component" value="Unassembled WGS sequence"/>
</dbReference>
<evidence type="ECO:0000313" key="2">
    <source>
        <dbReference type="EMBL" id="RSK47276.1"/>
    </source>
</evidence>